<protein>
    <submittedName>
        <fullName evidence="1">Uncharacterized protein</fullName>
    </submittedName>
</protein>
<gene>
    <name evidence="1" type="ORF">RY67_1708</name>
</gene>
<accession>A0A0M4LHS5</accession>
<dbReference type="EMBL" id="CP010411">
    <property type="protein sequence ID" value="ALE09720.1"/>
    <property type="molecule type" value="Genomic_DNA"/>
</dbReference>
<dbReference type="PATRIC" id="fig|1682.24.peg.1663"/>
<evidence type="ECO:0000313" key="1">
    <source>
        <dbReference type="EMBL" id="ALE09720.1"/>
    </source>
</evidence>
<evidence type="ECO:0000313" key="2">
    <source>
        <dbReference type="Proteomes" id="UP000067206"/>
    </source>
</evidence>
<reference evidence="1 2" key="1">
    <citation type="submission" date="2014-12" db="EMBL/GenBank/DDBJ databases">
        <title>Complete genome sequence of Bifidobacterium longum subsp. infantis BT1.</title>
        <authorList>
            <person name="Kim J.F."/>
            <person name="Kwak M.-J."/>
        </authorList>
    </citation>
    <scope>NUCLEOTIDE SEQUENCE [LARGE SCALE GENOMIC DNA]</scope>
    <source>
        <strain evidence="1 2">BT1</strain>
    </source>
</reference>
<dbReference type="Proteomes" id="UP000067206">
    <property type="component" value="Chromosome"/>
</dbReference>
<dbReference type="AlphaFoldDB" id="A0A0M4LHS5"/>
<organism evidence="1 2">
    <name type="scientific">Bifidobacterium longum subsp. infantis</name>
    <dbReference type="NCBI Taxonomy" id="1682"/>
    <lineage>
        <taxon>Bacteria</taxon>
        <taxon>Bacillati</taxon>
        <taxon>Actinomycetota</taxon>
        <taxon>Actinomycetes</taxon>
        <taxon>Bifidobacteriales</taxon>
        <taxon>Bifidobacteriaceae</taxon>
        <taxon>Bifidobacterium</taxon>
    </lineage>
</organism>
<sequence>MERTQYSYAQVCMMVRVGRKAKIGVFPMLSHKLWDNININRWT</sequence>
<proteinExistence type="predicted"/>
<name>A0A0M4LHS5_BIFLI</name>